<evidence type="ECO:0000313" key="8">
    <source>
        <dbReference type="EMBL" id="RMC18562.1"/>
    </source>
</evidence>
<dbReference type="Proteomes" id="UP000269221">
    <property type="component" value="Unassembled WGS sequence"/>
</dbReference>
<dbReference type="EMBL" id="QRBI01000096">
    <property type="protein sequence ID" value="RMC18562.1"/>
    <property type="molecule type" value="Genomic_DNA"/>
</dbReference>
<reference evidence="8 9" key="1">
    <citation type="submission" date="2018-07" db="EMBL/GenBank/DDBJ databases">
        <title>A high quality draft genome assembly of the barn swallow (H. rustica rustica).</title>
        <authorList>
            <person name="Formenti G."/>
            <person name="Chiara M."/>
            <person name="Poveda L."/>
            <person name="Francoijs K.-J."/>
            <person name="Bonisoli-Alquati A."/>
            <person name="Canova L."/>
            <person name="Gianfranceschi L."/>
            <person name="Horner D.S."/>
            <person name="Saino N."/>
        </authorList>
    </citation>
    <scope>NUCLEOTIDE SEQUENCE [LARGE SCALE GENOMIC DNA]</scope>
    <source>
        <strain evidence="8">Chelidonia</strain>
        <tissue evidence="8">Blood</tissue>
    </source>
</reference>
<keyword evidence="9" id="KW-1185">Reference proteome</keyword>
<dbReference type="InterPro" id="IPR052409">
    <property type="entry name" value="Myosin-III_kinase_activity"/>
</dbReference>
<comment type="subcellular location">
    <subcellularLocation>
        <location evidence="2">Cell projection</location>
    </subcellularLocation>
    <subcellularLocation>
        <location evidence="1">Cytoplasm</location>
        <location evidence="1">Cytoskeleton</location>
    </subcellularLocation>
</comment>
<dbReference type="GO" id="GO:0051491">
    <property type="term" value="P:positive regulation of filopodium assembly"/>
    <property type="evidence" value="ECO:0007669"/>
    <property type="project" value="TreeGrafter"/>
</dbReference>
<dbReference type="PANTHER" id="PTHR46256:SF1">
    <property type="entry name" value="MYOSIN-IIIB"/>
    <property type="match status" value="1"/>
</dbReference>
<dbReference type="STRING" id="333673.A0A3M0KZ40"/>
<feature type="region of interest" description="Disordered" evidence="7">
    <location>
        <begin position="57"/>
        <end position="76"/>
    </location>
</feature>
<evidence type="ECO:0000256" key="6">
    <source>
        <dbReference type="ARBA" id="ARBA00023273"/>
    </source>
</evidence>
<dbReference type="GO" id="GO:0032426">
    <property type="term" value="C:stereocilium tip"/>
    <property type="evidence" value="ECO:0007669"/>
    <property type="project" value="TreeGrafter"/>
</dbReference>
<evidence type="ECO:0000313" key="9">
    <source>
        <dbReference type="Proteomes" id="UP000269221"/>
    </source>
</evidence>
<feature type="region of interest" description="Disordered" evidence="7">
    <location>
        <begin position="111"/>
        <end position="141"/>
    </location>
</feature>
<dbReference type="AlphaFoldDB" id="A0A3M0KZ40"/>
<dbReference type="OrthoDB" id="6108017at2759"/>
<evidence type="ECO:0000256" key="4">
    <source>
        <dbReference type="ARBA" id="ARBA00022737"/>
    </source>
</evidence>
<proteinExistence type="predicted"/>
<dbReference type="GO" id="GO:0004674">
    <property type="term" value="F:protein serine/threonine kinase activity"/>
    <property type="evidence" value="ECO:0007669"/>
    <property type="project" value="TreeGrafter"/>
</dbReference>
<dbReference type="GO" id="GO:0001917">
    <property type="term" value="C:photoreceptor inner segment"/>
    <property type="evidence" value="ECO:0007669"/>
    <property type="project" value="TreeGrafter"/>
</dbReference>
<dbReference type="PANTHER" id="PTHR46256">
    <property type="entry name" value="AGAP011099-PA"/>
    <property type="match status" value="1"/>
</dbReference>
<organism evidence="8 9">
    <name type="scientific">Hirundo rustica rustica</name>
    <dbReference type="NCBI Taxonomy" id="333673"/>
    <lineage>
        <taxon>Eukaryota</taxon>
        <taxon>Metazoa</taxon>
        <taxon>Chordata</taxon>
        <taxon>Craniata</taxon>
        <taxon>Vertebrata</taxon>
        <taxon>Euteleostomi</taxon>
        <taxon>Archelosauria</taxon>
        <taxon>Archosauria</taxon>
        <taxon>Dinosauria</taxon>
        <taxon>Saurischia</taxon>
        <taxon>Theropoda</taxon>
        <taxon>Coelurosauria</taxon>
        <taxon>Aves</taxon>
        <taxon>Neognathae</taxon>
        <taxon>Neoaves</taxon>
        <taxon>Telluraves</taxon>
        <taxon>Australaves</taxon>
        <taxon>Passeriformes</taxon>
        <taxon>Sylvioidea</taxon>
        <taxon>Hirundinidae</taxon>
        <taxon>Hirundo</taxon>
    </lineage>
</organism>
<sequence length="141" mass="15787">MFTGILVLAVCSHGGKRKKEECNEDIGPLLALSARIHKVNQCQVSSSENCLEQKLRTPRRRCQQPKMLNSPEDNMYYNQLNGTLEYQGSKRKPRKLGQIKVLDGEDEYYESLSAVESTPEDDSFLSSPSPPSSTDVSFAQS</sequence>
<evidence type="ECO:0000256" key="5">
    <source>
        <dbReference type="ARBA" id="ARBA00023212"/>
    </source>
</evidence>
<dbReference type="GO" id="GO:0007605">
    <property type="term" value="P:sensory perception of sound"/>
    <property type="evidence" value="ECO:0007669"/>
    <property type="project" value="TreeGrafter"/>
</dbReference>
<keyword evidence="3" id="KW-0963">Cytoplasm</keyword>
<gene>
    <name evidence="8" type="ORF">DUI87_04454</name>
</gene>
<comment type="caution">
    <text evidence="8">The sequence shown here is derived from an EMBL/GenBank/DDBJ whole genome shotgun (WGS) entry which is preliminary data.</text>
</comment>
<evidence type="ECO:0000256" key="1">
    <source>
        <dbReference type="ARBA" id="ARBA00004245"/>
    </source>
</evidence>
<keyword evidence="5" id="KW-0206">Cytoskeleton</keyword>
<keyword evidence="6" id="KW-0966">Cell projection</keyword>
<evidence type="ECO:0000256" key="3">
    <source>
        <dbReference type="ARBA" id="ARBA00022490"/>
    </source>
</evidence>
<evidence type="ECO:0000256" key="2">
    <source>
        <dbReference type="ARBA" id="ARBA00004316"/>
    </source>
</evidence>
<dbReference type="GO" id="GO:0005856">
    <property type="term" value="C:cytoskeleton"/>
    <property type="evidence" value="ECO:0007669"/>
    <property type="project" value="UniProtKB-SubCell"/>
</dbReference>
<dbReference type="GO" id="GO:0032433">
    <property type="term" value="C:filopodium tip"/>
    <property type="evidence" value="ECO:0007669"/>
    <property type="project" value="TreeGrafter"/>
</dbReference>
<accession>A0A3M0KZ40</accession>
<protein>
    <submittedName>
        <fullName evidence="8">Uncharacterized protein</fullName>
    </submittedName>
</protein>
<dbReference type="GO" id="GO:0030832">
    <property type="term" value="P:regulation of actin filament length"/>
    <property type="evidence" value="ECO:0007669"/>
    <property type="project" value="TreeGrafter"/>
</dbReference>
<name>A0A3M0KZ40_HIRRU</name>
<keyword evidence="4" id="KW-0677">Repeat</keyword>
<dbReference type="GO" id="GO:0000146">
    <property type="term" value="F:microfilament motor activity"/>
    <property type="evidence" value="ECO:0007669"/>
    <property type="project" value="TreeGrafter"/>
</dbReference>
<evidence type="ECO:0000256" key="7">
    <source>
        <dbReference type="SAM" id="MobiDB-lite"/>
    </source>
</evidence>